<organism evidence="2 3">
    <name type="scientific">Ensete ventricosum</name>
    <name type="common">Abyssinian banana</name>
    <name type="synonym">Musa ensete</name>
    <dbReference type="NCBI Taxonomy" id="4639"/>
    <lineage>
        <taxon>Eukaryota</taxon>
        <taxon>Viridiplantae</taxon>
        <taxon>Streptophyta</taxon>
        <taxon>Embryophyta</taxon>
        <taxon>Tracheophyta</taxon>
        <taxon>Spermatophyta</taxon>
        <taxon>Magnoliopsida</taxon>
        <taxon>Liliopsida</taxon>
        <taxon>Zingiberales</taxon>
        <taxon>Musaceae</taxon>
        <taxon>Ensete</taxon>
    </lineage>
</organism>
<protein>
    <submittedName>
        <fullName evidence="2">Uncharacterized protein</fullName>
    </submittedName>
</protein>
<evidence type="ECO:0000256" key="1">
    <source>
        <dbReference type="SAM" id="MobiDB-lite"/>
    </source>
</evidence>
<name>A0A426ZTP4_ENSVE</name>
<evidence type="ECO:0000313" key="3">
    <source>
        <dbReference type="Proteomes" id="UP000287651"/>
    </source>
</evidence>
<feature type="region of interest" description="Disordered" evidence="1">
    <location>
        <begin position="139"/>
        <end position="163"/>
    </location>
</feature>
<comment type="caution">
    <text evidence="2">The sequence shown here is derived from an EMBL/GenBank/DDBJ whole genome shotgun (WGS) entry which is preliminary data.</text>
</comment>
<reference evidence="2 3" key="1">
    <citation type="journal article" date="2014" name="Agronomy (Basel)">
        <title>A Draft Genome Sequence for Ensete ventricosum, the Drought-Tolerant Tree Against Hunger.</title>
        <authorList>
            <person name="Harrison J."/>
            <person name="Moore K.A."/>
            <person name="Paszkiewicz K."/>
            <person name="Jones T."/>
            <person name="Grant M."/>
            <person name="Ambacheew D."/>
            <person name="Muzemil S."/>
            <person name="Studholme D.J."/>
        </authorList>
    </citation>
    <scope>NUCLEOTIDE SEQUENCE [LARGE SCALE GENOMIC DNA]</scope>
</reference>
<gene>
    <name evidence="2" type="ORF">B296_00039309</name>
</gene>
<dbReference type="Proteomes" id="UP000287651">
    <property type="component" value="Unassembled WGS sequence"/>
</dbReference>
<evidence type="ECO:0000313" key="2">
    <source>
        <dbReference type="EMBL" id="RRT67396.1"/>
    </source>
</evidence>
<sequence>MESRTSMVSRKNTTVINFTQSPVQSRVSIDFSCTVLEIQNTNHSQRISPWVVVRARVAKKCDGHKLCVNSEPSTNRSAVAIVSPPRGRPAPRGEEAATLPPLKSLIAEVIAILTRLESPIAEATAILPHLNSPRTIVEEKLPSATPSSFGKERGCYPQHRSQA</sequence>
<accession>A0A426ZTP4</accession>
<dbReference type="AlphaFoldDB" id="A0A426ZTP4"/>
<proteinExistence type="predicted"/>
<dbReference type="EMBL" id="AMZH03005061">
    <property type="protein sequence ID" value="RRT67396.1"/>
    <property type="molecule type" value="Genomic_DNA"/>
</dbReference>